<comment type="caution">
    <text evidence="2">The sequence shown here is derived from an EMBL/GenBank/DDBJ whole genome shotgun (WGS) entry which is preliminary data.</text>
</comment>
<evidence type="ECO:0008006" key="4">
    <source>
        <dbReference type="Google" id="ProtNLM"/>
    </source>
</evidence>
<proteinExistence type="predicted"/>
<keyword evidence="3" id="KW-1185">Reference proteome</keyword>
<accession>A0A7X2H2R6</accession>
<gene>
    <name evidence="2" type="ORF">GJB61_04770</name>
</gene>
<dbReference type="Proteomes" id="UP000463051">
    <property type="component" value="Unassembled WGS sequence"/>
</dbReference>
<dbReference type="EMBL" id="WJXB01000002">
    <property type="protein sequence ID" value="MRN52305.1"/>
    <property type="molecule type" value="Genomic_DNA"/>
</dbReference>
<keyword evidence="1" id="KW-0812">Transmembrane</keyword>
<organism evidence="2 3">
    <name type="scientific">Paenibacillus monticola</name>
    <dbReference type="NCBI Taxonomy" id="2666075"/>
    <lineage>
        <taxon>Bacteria</taxon>
        <taxon>Bacillati</taxon>
        <taxon>Bacillota</taxon>
        <taxon>Bacilli</taxon>
        <taxon>Bacillales</taxon>
        <taxon>Paenibacillaceae</taxon>
        <taxon>Paenibacillus</taxon>
    </lineage>
</organism>
<keyword evidence="1" id="KW-1133">Transmembrane helix</keyword>
<feature type="transmembrane region" description="Helical" evidence="1">
    <location>
        <begin position="39"/>
        <end position="61"/>
    </location>
</feature>
<name>A0A7X2H2R6_9BACL</name>
<evidence type="ECO:0000313" key="3">
    <source>
        <dbReference type="Proteomes" id="UP000463051"/>
    </source>
</evidence>
<evidence type="ECO:0000313" key="2">
    <source>
        <dbReference type="EMBL" id="MRN52305.1"/>
    </source>
</evidence>
<protein>
    <recommendedName>
        <fullName evidence="4">5-bromo-4-chloroindolyl phosphate hydrolysis protein</fullName>
    </recommendedName>
</protein>
<dbReference type="AlphaFoldDB" id="A0A7X2H2R6"/>
<keyword evidence="1" id="KW-0472">Membrane</keyword>
<reference evidence="2 3" key="1">
    <citation type="submission" date="2019-11" db="EMBL/GenBank/DDBJ databases">
        <title>Paenibacillus monticola sp. nov., a novel PGPR strain isolated from mountain sample in China.</title>
        <authorList>
            <person name="Zhao Q."/>
            <person name="Li H.-P."/>
            <person name="Zhang J.-L."/>
        </authorList>
    </citation>
    <scope>NUCLEOTIDE SEQUENCE [LARGE SCALE GENOMIC DNA]</scope>
    <source>
        <strain evidence="2 3">LC-T2</strain>
    </source>
</reference>
<feature type="transmembrane region" description="Helical" evidence="1">
    <location>
        <begin position="7"/>
        <end position="27"/>
    </location>
</feature>
<evidence type="ECO:0000256" key="1">
    <source>
        <dbReference type="SAM" id="Phobius"/>
    </source>
</evidence>
<sequence>MNRAAKLLSIIAGVVFLNIAVLSPGLLGVEIGGASALETASGITLLCISLLIVLYGSYTLLFKPPAVKSLKNLNTPEDYIAELTHYRNVKVLKNEVSLAIDQLERIEKKKITLLNVLGQRFDPTELSYRKFESVIHEVQKLFYLNIRGILNNLSVFDASEYSLFTSQQKAVKLSDQLVQKKTELYKEYFGYISGYVGANEEILLKLDQLLLEISLLDNTDYKIIEDMPCMKELDALIKQTKLYQQ</sequence>